<keyword evidence="8" id="KW-1185">Reference proteome</keyword>
<evidence type="ECO:0000256" key="4">
    <source>
        <dbReference type="ARBA" id="ARBA00022989"/>
    </source>
</evidence>
<keyword evidence="3" id="KW-0812">Transmembrane</keyword>
<accession>A0A0U5BY48</accession>
<dbReference type="EMBL" id="CCXZ01000182">
    <property type="protein sequence ID" value="CEG18352.1"/>
    <property type="molecule type" value="Genomic_DNA"/>
</dbReference>
<feature type="domain" description="GtrA/DPMS transmembrane" evidence="6">
    <location>
        <begin position="13"/>
        <end position="132"/>
    </location>
</feature>
<dbReference type="InterPro" id="IPR007267">
    <property type="entry name" value="GtrA_DPMS_TM"/>
</dbReference>
<dbReference type="Proteomes" id="UP000052230">
    <property type="component" value="Unassembled WGS sequence"/>
</dbReference>
<dbReference type="AlphaFoldDB" id="A0A0U5BY48"/>
<evidence type="ECO:0000256" key="5">
    <source>
        <dbReference type="ARBA" id="ARBA00023136"/>
    </source>
</evidence>
<gene>
    <name evidence="7" type="ORF">XAC3562_840004</name>
</gene>
<comment type="similarity">
    <text evidence="2">Belongs to the GtrA family.</text>
</comment>
<comment type="caution">
    <text evidence="7">The sequence shown here is derived from an EMBL/GenBank/DDBJ whole genome shotgun (WGS) entry which is preliminary data.</text>
</comment>
<evidence type="ECO:0000256" key="1">
    <source>
        <dbReference type="ARBA" id="ARBA00004141"/>
    </source>
</evidence>
<comment type="subcellular location">
    <subcellularLocation>
        <location evidence="1">Membrane</location>
        <topology evidence="1">Multi-pass membrane protein</topology>
    </subcellularLocation>
</comment>
<dbReference type="InterPro" id="IPR051401">
    <property type="entry name" value="GtrA_CellWall_Glycosyl"/>
</dbReference>
<organism evidence="7 8">
    <name type="scientific">Xanthomonas citri pv. citri</name>
    <dbReference type="NCBI Taxonomy" id="611301"/>
    <lineage>
        <taxon>Bacteria</taxon>
        <taxon>Pseudomonadati</taxon>
        <taxon>Pseudomonadota</taxon>
        <taxon>Gammaproteobacteria</taxon>
        <taxon>Lysobacterales</taxon>
        <taxon>Lysobacteraceae</taxon>
        <taxon>Xanthomonas</taxon>
    </lineage>
</organism>
<reference evidence="7 8" key="1">
    <citation type="submission" date="2014-09" db="EMBL/GenBank/DDBJ databases">
        <authorList>
            <person name="Regsiter A."/>
        </authorList>
    </citation>
    <scope>NUCLEOTIDE SEQUENCE [LARGE SCALE GENOMIC DNA]</scope>
</reference>
<dbReference type="GO" id="GO:0000271">
    <property type="term" value="P:polysaccharide biosynthetic process"/>
    <property type="evidence" value="ECO:0007669"/>
    <property type="project" value="InterPro"/>
</dbReference>
<dbReference type="PANTHER" id="PTHR38459:SF1">
    <property type="entry name" value="PROPHAGE BACTOPRENOL-LINKED GLUCOSE TRANSLOCASE HOMOLOG"/>
    <property type="match status" value="1"/>
</dbReference>
<evidence type="ECO:0000256" key="2">
    <source>
        <dbReference type="ARBA" id="ARBA00009399"/>
    </source>
</evidence>
<evidence type="ECO:0000256" key="3">
    <source>
        <dbReference type="ARBA" id="ARBA00022692"/>
    </source>
</evidence>
<evidence type="ECO:0000259" key="6">
    <source>
        <dbReference type="Pfam" id="PF04138"/>
    </source>
</evidence>
<dbReference type="PANTHER" id="PTHR38459">
    <property type="entry name" value="PROPHAGE BACTOPRENOL-LINKED GLUCOSE TRANSLOCASE HOMOLOG"/>
    <property type="match status" value="1"/>
</dbReference>
<dbReference type="Pfam" id="PF04138">
    <property type="entry name" value="GtrA_DPMS_TM"/>
    <property type="match status" value="1"/>
</dbReference>
<evidence type="ECO:0000313" key="7">
    <source>
        <dbReference type="EMBL" id="CEG18352.1"/>
    </source>
</evidence>
<keyword evidence="5" id="KW-0472">Membrane</keyword>
<evidence type="ECO:0000313" key="8">
    <source>
        <dbReference type="Proteomes" id="UP000052230"/>
    </source>
</evidence>
<sequence length="134" mass="15101">MKATIPSRQFILFLFAGGLAAAVNFGSRIALSHWMDYVPSIIIAYLLGMMSAFMLNKLFVFSEARNRLHHQVMWFILINLVAVVQTIVISLLLARWLLPAIGVDFHNETIAHSIGVVVPVITSYLGHKRFSFRT</sequence>
<dbReference type="GO" id="GO:0005886">
    <property type="term" value="C:plasma membrane"/>
    <property type="evidence" value="ECO:0007669"/>
    <property type="project" value="TreeGrafter"/>
</dbReference>
<keyword evidence="4" id="KW-1133">Transmembrane helix</keyword>
<dbReference type="RefSeq" id="WP_015472710.1">
    <property type="nucleotide sequence ID" value="NZ_CAVLIX010000079.1"/>
</dbReference>
<protein>
    <recommendedName>
        <fullName evidence="6">GtrA/DPMS transmembrane domain-containing protein</fullName>
    </recommendedName>
</protein>
<name>A0A0U5BY48_XANCI</name>
<proteinExistence type="inferred from homology"/>